<gene>
    <name evidence="7" type="ORF">RND81_14G071600</name>
</gene>
<dbReference type="InterPro" id="IPR033121">
    <property type="entry name" value="PEPTIDASE_A1"/>
</dbReference>
<sequence length="441" mass="47887">MASIPYLFLITLLLSTIFHTQISNATSQTYLLPIIKDITKPQYYTTFLVGTPQTRVYLAIDLGNLWTWFTCDIVGYNRSSTFRPLSCDAPDCTTFGRLGCVGCPDGPLKPSCTPINTCGASAYSPQSNMLYSGGVIEDVISLYSQAQKSTQKINVNLRNFPFTCASDKGPLKGLSPYTKGILTLARRPVALHAQISSAFKLPHKFALCLPSSSGNYNGAMYFGGSPNHLSKSLITTPLVINPNSTAPIYSIGEPAVEYFINIRSIKIDGVPVHFKTSLLSFDKDGVGGTKISTMDPYTILHSDIYKPLVTNFINKAATMNITRVQSVPPFGACFSAPTIQNTKTGPIVPIIDLIFNEKSPLLHNKNGRWRIYGANSMVKVPNKNVLCLGFVDGGLKPTTSIVIGGKQMEDNLIEFDLVGNKLGVTSSLLHLGTTCSQFKGI</sequence>
<proteinExistence type="inferred from homology"/>
<dbReference type="EMBL" id="JBDFQZ010000014">
    <property type="protein sequence ID" value="KAK9664829.1"/>
    <property type="molecule type" value="Genomic_DNA"/>
</dbReference>
<evidence type="ECO:0000259" key="6">
    <source>
        <dbReference type="PROSITE" id="PS51767"/>
    </source>
</evidence>
<evidence type="ECO:0000313" key="7">
    <source>
        <dbReference type="EMBL" id="KAK9664829.1"/>
    </source>
</evidence>
<evidence type="ECO:0000256" key="4">
    <source>
        <dbReference type="ARBA" id="ARBA00022729"/>
    </source>
</evidence>
<evidence type="ECO:0000313" key="8">
    <source>
        <dbReference type="Proteomes" id="UP001443914"/>
    </source>
</evidence>
<evidence type="ECO:0000256" key="5">
    <source>
        <dbReference type="SAM" id="SignalP"/>
    </source>
</evidence>
<comment type="subcellular location">
    <subcellularLocation>
        <location evidence="1">Secreted</location>
        <location evidence="1">Extracellular space</location>
    </subcellularLocation>
</comment>
<keyword evidence="4 5" id="KW-0732">Signal</keyword>
<keyword evidence="3" id="KW-0964">Secreted</keyword>
<dbReference type="Pfam" id="PF14543">
    <property type="entry name" value="TAXi_N"/>
    <property type="match status" value="1"/>
</dbReference>
<feature type="signal peptide" evidence="5">
    <location>
        <begin position="1"/>
        <end position="25"/>
    </location>
</feature>
<keyword evidence="8" id="KW-1185">Reference proteome</keyword>
<evidence type="ECO:0000256" key="1">
    <source>
        <dbReference type="ARBA" id="ARBA00004239"/>
    </source>
</evidence>
<reference evidence="7" key="1">
    <citation type="submission" date="2024-03" db="EMBL/GenBank/DDBJ databases">
        <title>WGS assembly of Saponaria officinalis var. Norfolk2.</title>
        <authorList>
            <person name="Jenkins J."/>
            <person name="Shu S."/>
            <person name="Grimwood J."/>
            <person name="Barry K."/>
            <person name="Goodstein D."/>
            <person name="Schmutz J."/>
            <person name="Leebens-Mack J."/>
            <person name="Osbourn A."/>
        </authorList>
    </citation>
    <scope>NUCLEOTIDE SEQUENCE [LARGE SCALE GENOMIC DNA]</scope>
    <source>
        <strain evidence="7">JIC</strain>
    </source>
</reference>
<dbReference type="AlphaFoldDB" id="A0AAW1GLY0"/>
<organism evidence="7 8">
    <name type="scientific">Saponaria officinalis</name>
    <name type="common">Common soapwort</name>
    <name type="synonym">Lychnis saponaria</name>
    <dbReference type="NCBI Taxonomy" id="3572"/>
    <lineage>
        <taxon>Eukaryota</taxon>
        <taxon>Viridiplantae</taxon>
        <taxon>Streptophyta</taxon>
        <taxon>Embryophyta</taxon>
        <taxon>Tracheophyta</taxon>
        <taxon>Spermatophyta</taxon>
        <taxon>Magnoliopsida</taxon>
        <taxon>eudicotyledons</taxon>
        <taxon>Gunneridae</taxon>
        <taxon>Pentapetalae</taxon>
        <taxon>Caryophyllales</taxon>
        <taxon>Caryophyllaceae</taxon>
        <taxon>Caryophylleae</taxon>
        <taxon>Saponaria</taxon>
    </lineage>
</organism>
<dbReference type="InterPro" id="IPR032861">
    <property type="entry name" value="TAXi_N"/>
</dbReference>
<dbReference type="PANTHER" id="PTHR47965:SF68">
    <property type="entry name" value="BASIC 7S GLOBULIN-LIKE"/>
    <property type="match status" value="1"/>
</dbReference>
<dbReference type="GO" id="GO:0004190">
    <property type="term" value="F:aspartic-type endopeptidase activity"/>
    <property type="evidence" value="ECO:0007669"/>
    <property type="project" value="InterPro"/>
</dbReference>
<dbReference type="PROSITE" id="PS51767">
    <property type="entry name" value="PEPTIDASE_A1"/>
    <property type="match status" value="1"/>
</dbReference>
<feature type="chain" id="PRO_5043855895" description="Peptidase A1 domain-containing protein" evidence="5">
    <location>
        <begin position="26"/>
        <end position="441"/>
    </location>
</feature>
<dbReference type="PANTHER" id="PTHR47965">
    <property type="entry name" value="ASPARTYL PROTEASE-RELATED"/>
    <property type="match status" value="1"/>
</dbReference>
<accession>A0AAW1GLY0</accession>
<dbReference type="GO" id="GO:0006508">
    <property type="term" value="P:proteolysis"/>
    <property type="evidence" value="ECO:0007669"/>
    <property type="project" value="InterPro"/>
</dbReference>
<dbReference type="InterPro" id="IPR001461">
    <property type="entry name" value="Aspartic_peptidase_A1"/>
</dbReference>
<comment type="similarity">
    <text evidence="2">Belongs to the peptidase A1 family.</text>
</comment>
<dbReference type="FunFam" id="2.40.70.10:FF:000041">
    <property type="entry name" value="Basic 7S globulin"/>
    <property type="match status" value="1"/>
</dbReference>
<dbReference type="SUPFAM" id="SSF50630">
    <property type="entry name" value="Acid proteases"/>
    <property type="match status" value="1"/>
</dbReference>
<dbReference type="Pfam" id="PF14541">
    <property type="entry name" value="TAXi_C"/>
    <property type="match status" value="1"/>
</dbReference>
<evidence type="ECO:0000256" key="2">
    <source>
        <dbReference type="ARBA" id="ARBA00007447"/>
    </source>
</evidence>
<dbReference type="Proteomes" id="UP001443914">
    <property type="component" value="Unassembled WGS sequence"/>
</dbReference>
<comment type="caution">
    <text evidence="7">The sequence shown here is derived from an EMBL/GenBank/DDBJ whole genome shotgun (WGS) entry which is preliminary data.</text>
</comment>
<dbReference type="InterPro" id="IPR021109">
    <property type="entry name" value="Peptidase_aspartic_dom_sf"/>
</dbReference>
<feature type="domain" description="Peptidase A1" evidence="6">
    <location>
        <begin position="43"/>
        <end position="425"/>
    </location>
</feature>
<evidence type="ECO:0000256" key="3">
    <source>
        <dbReference type="ARBA" id="ARBA00022525"/>
    </source>
</evidence>
<dbReference type="Gene3D" id="2.40.70.10">
    <property type="entry name" value="Acid Proteases"/>
    <property type="match status" value="2"/>
</dbReference>
<protein>
    <recommendedName>
        <fullName evidence="6">Peptidase A1 domain-containing protein</fullName>
    </recommendedName>
</protein>
<dbReference type="GO" id="GO:0005576">
    <property type="term" value="C:extracellular region"/>
    <property type="evidence" value="ECO:0007669"/>
    <property type="project" value="UniProtKB-SubCell"/>
</dbReference>
<dbReference type="InterPro" id="IPR032799">
    <property type="entry name" value="TAXi_C"/>
</dbReference>
<name>A0AAW1GLY0_SAPOF</name>